<comment type="caution">
    <text evidence="1">The sequence shown here is derived from an EMBL/GenBank/DDBJ whole genome shotgun (WGS) entry which is preliminary data.</text>
</comment>
<dbReference type="Proteomes" id="UP000324222">
    <property type="component" value="Unassembled WGS sequence"/>
</dbReference>
<keyword evidence="2" id="KW-1185">Reference proteome</keyword>
<gene>
    <name evidence="1" type="ORF">E2C01_096346</name>
</gene>
<dbReference type="AlphaFoldDB" id="A0A5B7K803"/>
<dbReference type="EMBL" id="VSRR010124662">
    <property type="protein sequence ID" value="MPD00845.1"/>
    <property type="molecule type" value="Genomic_DNA"/>
</dbReference>
<reference evidence="1 2" key="1">
    <citation type="submission" date="2019-05" db="EMBL/GenBank/DDBJ databases">
        <title>Another draft genome of Portunus trituberculatus and its Hox gene families provides insights of decapod evolution.</title>
        <authorList>
            <person name="Jeong J.-H."/>
            <person name="Song I."/>
            <person name="Kim S."/>
            <person name="Choi T."/>
            <person name="Kim D."/>
            <person name="Ryu S."/>
            <person name="Kim W."/>
        </authorList>
    </citation>
    <scope>NUCLEOTIDE SEQUENCE [LARGE SCALE GENOMIC DNA]</scope>
    <source>
        <tissue evidence="1">Muscle</tissue>
    </source>
</reference>
<evidence type="ECO:0000313" key="1">
    <source>
        <dbReference type="EMBL" id="MPD00845.1"/>
    </source>
</evidence>
<dbReference type="InterPro" id="IPR052055">
    <property type="entry name" value="Hepadnavirus_pol/RT"/>
</dbReference>
<accession>A0A5B7K803</accession>
<name>A0A5B7K803_PORTR</name>
<sequence length="176" mass="20122">MGSLTFAAQVTPLGPLWCRRLWWEGNRVFPRAAPHHLCPVPPHLHRLLRQWLSPGLLETAVPWKLSALQLQVYTDASDSGWGFQASNGRQGRERWEQADAQRHVNVRELTVPLLSPQKQADLRQLHVCFYMDNVVAVTCVKRMGYSRSISLLRTSEALFNLAASRHLTLSAVHRRR</sequence>
<proteinExistence type="predicted"/>
<evidence type="ECO:0000313" key="2">
    <source>
        <dbReference type="Proteomes" id="UP000324222"/>
    </source>
</evidence>
<protein>
    <recommendedName>
        <fullName evidence="3">RNase H type-1 domain-containing protein</fullName>
    </recommendedName>
</protein>
<organism evidence="1 2">
    <name type="scientific">Portunus trituberculatus</name>
    <name type="common">Swimming crab</name>
    <name type="synonym">Neptunus trituberculatus</name>
    <dbReference type="NCBI Taxonomy" id="210409"/>
    <lineage>
        <taxon>Eukaryota</taxon>
        <taxon>Metazoa</taxon>
        <taxon>Ecdysozoa</taxon>
        <taxon>Arthropoda</taxon>
        <taxon>Crustacea</taxon>
        <taxon>Multicrustacea</taxon>
        <taxon>Malacostraca</taxon>
        <taxon>Eumalacostraca</taxon>
        <taxon>Eucarida</taxon>
        <taxon>Decapoda</taxon>
        <taxon>Pleocyemata</taxon>
        <taxon>Brachyura</taxon>
        <taxon>Eubrachyura</taxon>
        <taxon>Portunoidea</taxon>
        <taxon>Portunidae</taxon>
        <taxon>Portuninae</taxon>
        <taxon>Portunus</taxon>
    </lineage>
</organism>
<dbReference type="PANTHER" id="PTHR33050:SF7">
    <property type="entry name" value="RIBONUCLEASE H"/>
    <property type="match status" value="1"/>
</dbReference>
<evidence type="ECO:0008006" key="3">
    <source>
        <dbReference type="Google" id="ProtNLM"/>
    </source>
</evidence>
<dbReference type="PANTHER" id="PTHR33050">
    <property type="entry name" value="REVERSE TRANSCRIPTASE DOMAIN-CONTAINING PROTEIN"/>
    <property type="match status" value="1"/>
</dbReference>
<dbReference type="CDD" id="cd09275">
    <property type="entry name" value="RNase_HI_RT_DIRS1"/>
    <property type="match status" value="1"/>
</dbReference>
<dbReference type="OrthoDB" id="7477527at2759"/>